<feature type="transmembrane region" description="Helical" evidence="2">
    <location>
        <begin position="236"/>
        <end position="258"/>
    </location>
</feature>
<feature type="region of interest" description="Disordered" evidence="1">
    <location>
        <begin position="1"/>
        <end position="108"/>
    </location>
</feature>
<feature type="transmembrane region" description="Helical" evidence="2">
    <location>
        <begin position="325"/>
        <end position="354"/>
    </location>
</feature>
<feature type="transmembrane region" description="Helical" evidence="2">
    <location>
        <begin position="145"/>
        <end position="164"/>
    </location>
</feature>
<name>A0ABV9YMR3_9PSEU</name>
<evidence type="ECO:0000313" key="3">
    <source>
        <dbReference type="EMBL" id="MFC5063186.1"/>
    </source>
</evidence>
<keyword evidence="4" id="KW-1185">Reference proteome</keyword>
<feature type="transmembrane region" description="Helical" evidence="2">
    <location>
        <begin position="409"/>
        <end position="434"/>
    </location>
</feature>
<feature type="compositionally biased region" description="Pro residues" evidence="1">
    <location>
        <begin position="49"/>
        <end position="63"/>
    </location>
</feature>
<proteinExistence type="predicted"/>
<feature type="transmembrane region" description="Helical" evidence="2">
    <location>
        <begin position="206"/>
        <end position="224"/>
    </location>
</feature>
<feature type="transmembrane region" description="Helical" evidence="2">
    <location>
        <begin position="441"/>
        <end position="463"/>
    </location>
</feature>
<feature type="compositionally biased region" description="Low complexity" evidence="1">
    <location>
        <begin position="76"/>
        <end position="89"/>
    </location>
</feature>
<keyword evidence="2" id="KW-0472">Membrane</keyword>
<dbReference type="RefSeq" id="WP_378036536.1">
    <property type="nucleotide sequence ID" value="NZ_JBHSIV010000012.1"/>
</dbReference>
<organism evidence="3 4">
    <name type="scientific">Actinomycetospora atypica</name>
    <dbReference type="NCBI Taxonomy" id="1290095"/>
    <lineage>
        <taxon>Bacteria</taxon>
        <taxon>Bacillati</taxon>
        <taxon>Actinomycetota</taxon>
        <taxon>Actinomycetes</taxon>
        <taxon>Pseudonocardiales</taxon>
        <taxon>Pseudonocardiaceae</taxon>
        <taxon>Actinomycetospora</taxon>
    </lineage>
</organism>
<feature type="compositionally biased region" description="Low complexity" evidence="1">
    <location>
        <begin position="26"/>
        <end position="48"/>
    </location>
</feature>
<feature type="transmembrane region" description="Helical" evidence="2">
    <location>
        <begin position="113"/>
        <end position="138"/>
    </location>
</feature>
<keyword evidence="2" id="KW-1133">Transmembrane helix</keyword>
<reference evidence="4" key="1">
    <citation type="journal article" date="2019" name="Int. J. Syst. Evol. Microbiol.">
        <title>The Global Catalogue of Microorganisms (GCM) 10K type strain sequencing project: providing services to taxonomists for standard genome sequencing and annotation.</title>
        <authorList>
            <consortium name="The Broad Institute Genomics Platform"/>
            <consortium name="The Broad Institute Genome Sequencing Center for Infectious Disease"/>
            <person name="Wu L."/>
            <person name="Ma J."/>
        </authorList>
    </citation>
    <scope>NUCLEOTIDE SEQUENCE [LARGE SCALE GENOMIC DNA]</scope>
    <source>
        <strain evidence="4">CGMCC 4.7093</strain>
    </source>
</reference>
<feature type="transmembrane region" description="Helical" evidence="2">
    <location>
        <begin position="279"/>
        <end position="305"/>
    </location>
</feature>
<evidence type="ECO:0000313" key="4">
    <source>
        <dbReference type="Proteomes" id="UP001595947"/>
    </source>
</evidence>
<feature type="compositionally biased region" description="Pro residues" evidence="1">
    <location>
        <begin position="14"/>
        <end position="25"/>
    </location>
</feature>
<protein>
    <submittedName>
        <fullName evidence="3">Uncharacterized protein</fullName>
    </submittedName>
</protein>
<comment type="caution">
    <text evidence="3">The sequence shown here is derived from an EMBL/GenBank/DDBJ whole genome shotgun (WGS) entry which is preliminary data.</text>
</comment>
<dbReference type="Proteomes" id="UP001595947">
    <property type="component" value="Unassembled WGS sequence"/>
</dbReference>
<evidence type="ECO:0000256" key="1">
    <source>
        <dbReference type="SAM" id="MobiDB-lite"/>
    </source>
</evidence>
<feature type="transmembrane region" description="Helical" evidence="2">
    <location>
        <begin position="483"/>
        <end position="503"/>
    </location>
</feature>
<gene>
    <name evidence="3" type="ORF">ACFPBZ_13285</name>
</gene>
<accession>A0ABV9YMR3</accession>
<dbReference type="EMBL" id="JBHSIV010000012">
    <property type="protein sequence ID" value="MFC5063186.1"/>
    <property type="molecule type" value="Genomic_DNA"/>
</dbReference>
<evidence type="ECO:0000256" key="2">
    <source>
        <dbReference type="SAM" id="Phobius"/>
    </source>
</evidence>
<keyword evidence="2" id="KW-0812">Transmembrane</keyword>
<feature type="transmembrane region" description="Helical" evidence="2">
    <location>
        <begin position="176"/>
        <end position="194"/>
    </location>
</feature>
<sequence>MPAPRGGAHDARPPATPAPATPAPATPARATPAHATPARAVPATGSRPRPSPVPRPRQPSPVPRPRRPEAERRPASRPVPAVSPGVVRPPSAPLQHTPAPSTPGPGLGTPQEWASAVLAALGTLAVLAIPGAVLAVALSDGSNSSPLLVVPVAVALAVGGSVGVDLGRLGLDGAGTPLLVTLAAMALGTSLVVARARPAAQVPAQAVRALVVFVVGLTAVALAGRGTSGGGTLTVAVAPTVLGGLLWFAGALALGIAWRRPEVLPPGARRVRDLLAGPTAGIGAVLGASWLGGLALVVAGTLAGASDPSAVLLPDVPGEGTGTPAVAVVVAVVVFAPAVLLGALAFCLGVPVVARTPFGDAGTGLVDLLGVGPSWWLAPLVGVVVCTLGGMAAALHAPTPDAALRRGWALGPALAVVLGLVAVVTAVSAGPFAVRLDLAPAVVLGLAWGSLGGLLGALVAPGLPAPLRGGRLGPASSAVGQVVGVLLVVSFLGTALAIGLAAANQVG</sequence>
<feature type="transmembrane region" description="Helical" evidence="2">
    <location>
        <begin position="375"/>
        <end position="397"/>
    </location>
</feature>